<organism evidence="4 5">
    <name type="scientific">Streptomyces phaeolivaceus</name>
    <dbReference type="NCBI Taxonomy" id="2653200"/>
    <lineage>
        <taxon>Bacteria</taxon>
        <taxon>Bacillati</taxon>
        <taxon>Actinomycetota</taxon>
        <taxon>Actinomycetes</taxon>
        <taxon>Kitasatosporales</taxon>
        <taxon>Streptomycetaceae</taxon>
        <taxon>Streptomyces</taxon>
    </lineage>
</organism>
<gene>
    <name evidence="4" type="ORF">F9278_39405</name>
</gene>
<accession>A0A5P8KEP5</accession>
<feature type="chain" id="PRO_5024903394" evidence="3">
    <location>
        <begin position="30"/>
        <end position="298"/>
    </location>
</feature>
<dbReference type="RefSeq" id="WP_152172561.1">
    <property type="nucleotide sequence ID" value="NZ_CP045096.1"/>
</dbReference>
<feature type="coiled-coil region" evidence="1">
    <location>
        <begin position="83"/>
        <end position="110"/>
    </location>
</feature>
<evidence type="ECO:0000256" key="3">
    <source>
        <dbReference type="SAM" id="SignalP"/>
    </source>
</evidence>
<keyword evidence="5" id="KW-1185">Reference proteome</keyword>
<evidence type="ECO:0000256" key="1">
    <source>
        <dbReference type="SAM" id="Coils"/>
    </source>
</evidence>
<dbReference type="KEGG" id="sphv:F9278_39405"/>
<feature type="signal peptide" evidence="3">
    <location>
        <begin position="1"/>
        <end position="29"/>
    </location>
</feature>
<feature type="transmembrane region" description="Helical" evidence="2">
    <location>
        <begin position="268"/>
        <end position="290"/>
    </location>
</feature>
<keyword evidence="3" id="KW-0732">Signal</keyword>
<evidence type="ECO:0000256" key="2">
    <source>
        <dbReference type="SAM" id="Phobius"/>
    </source>
</evidence>
<keyword evidence="2" id="KW-0812">Transmembrane</keyword>
<reference evidence="4 5" key="1">
    <citation type="submission" date="2019-10" db="EMBL/GenBank/DDBJ databases">
        <title>Streptomyces sp. strain GY16 isolated from leaves of Broussonetia papyrifera.</title>
        <authorList>
            <person name="Mo P."/>
        </authorList>
    </citation>
    <scope>NUCLEOTIDE SEQUENCE [LARGE SCALE GENOMIC DNA]</scope>
    <source>
        <strain evidence="4 5">GY16</strain>
    </source>
</reference>
<evidence type="ECO:0000313" key="5">
    <source>
        <dbReference type="Proteomes" id="UP000327294"/>
    </source>
</evidence>
<keyword evidence="2" id="KW-0472">Membrane</keyword>
<keyword evidence="2" id="KW-1133">Transmembrane helix</keyword>
<name>A0A5P8KEP5_9ACTN</name>
<dbReference type="AlphaFoldDB" id="A0A5P8KEP5"/>
<proteinExistence type="predicted"/>
<sequence>MRALVSRALLLSPLVCGALVFGPVGNATAAVDAGRTASDRASQRTAAVPEPDLDAFFDALDVEIDALLEKEEAEADAIVDKEIADVEALLAQIELDMDELLADLDAETDAATETATETVTETTTETETVTVTEAVETDADLLLNQLDLLDRMDEDDVLAPLLGELRAITKLDADKLDTVEAARHVAALRTANTTVQQRLQKLEAAAPAGTDRAAAAADPVADLLAALQAAVDALLKALTSLDLGAVLGAVTGLLAPVLGVVTGLLQPVLGLVTGLVGGLLGGLLGGLPAVTLPALPAT</sequence>
<dbReference type="Proteomes" id="UP000327294">
    <property type="component" value="Chromosome"/>
</dbReference>
<evidence type="ECO:0000313" key="4">
    <source>
        <dbReference type="EMBL" id="QFR01243.1"/>
    </source>
</evidence>
<protein>
    <submittedName>
        <fullName evidence="4">Uncharacterized protein</fullName>
    </submittedName>
</protein>
<feature type="transmembrane region" description="Helical" evidence="2">
    <location>
        <begin position="243"/>
        <end position="261"/>
    </location>
</feature>
<dbReference type="EMBL" id="CP045096">
    <property type="protein sequence ID" value="QFR01243.1"/>
    <property type="molecule type" value="Genomic_DNA"/>
</dbReference>
<keyword evidence="1" id="KW-0175">Coiled coil</keyword>